<evidence type="ECO:0000313" key="2">
    <source>
        <dbReference type="Proteomes" id="UP000004840"/>
    </source>
</evidence>
<sequence>MRSAGELSQETLLSEENGYVERWNNSEWQLETSESDDLVSVRLLRDGFIYSTTGSSEAYETGGITLTAGDETTEISVTVFPDNDVKSESSDRNAIGQTVSDGVVVHY</sequence>
<evidence type="ECO:0000313" key="1">
    <source>
        <dbReference type="EMBL" id="CCE54775.1"/>
    </source>
</evidence>
<organism evidence="1 2">
    <name type="scientific">Corynebacterium casei UCMA 3821</name>
    <dbReference type="NCBI Taxonomy" id="1110505"/>
    <lineage>
        <taxon>Bacteria</taxon>
        <taxon>Bacillati</taxon>
        <taxon>Actinomycetota</taxon>
        <taxon>Actinomycetes</taxon>
        <taxon>Mycobacteriales</taxon>
        <taxon>Corynebacteriaceae</taxon>
        <taxon>Corynebacterium</taxon>
    </lineage>
</organism>
<proteinExistence type="predicted"/>
<dbReference type="EMBL" id="CAFW01000041">
    <property type="protein sequence ID" value="CCE54775.1"/>
    <property type="molecule type" value="Genomic_DNA"/>
</dbReference>
<name>G7HX60_9CORY</name>
<protein>
    <submittedName>
        <fullName evidence="1">Uncharacterized protein</fullName>
    </submittedName>
</protein>
<dbReference type="AlphaFoldDB" id="G7HX60"/>
<comment type="caution">
    <text evidence="1">The sequence shown here is derived from an EMBL/GenBank/DDBJ whole genome shotgun (WGS) entry which is preliminary data.</text>
</comment>
<gene>
    <name evidence="1" type="ORF">CCAS_06055</name>
</gene>
<dbReference type="Proteomes" id="UP000004840">
    <property type="component" value="Unassembled WGS sequence"/>
</dbReference>
<reference evidence="1 2" key="1">
    <citation type="journal article" date="2012" name="J. Bacteriol.">
        <title>Genome Sequence of Corynebacterium casei UCMA 3821, Isolated from a Smear-Ripened Cheese.</title>
        <authorList>
            <person name="Monnet C."/>
            <person name="Loux V."/>
            <person name="Bento P."/>
            <person name="Gibrat J.F."/>
            <person name="Straub C."/>
            <person name="Bonnarme P."/>
            <person name="Landaud S."/>
            <person name="Irlinger F."/>
        </authorList>
    </citation>
    <scope>NUCLEOTIDE SEQUENCE [LARGE SCALE GENOMIC DNA]</scope>
    <source>
        <strain evidence="1 2">UCMA 3821</strain>
    </source>
</reference>
<accession>G7HX60</accession>